<feature type="region of interest" description="Disordered" evidence="1">
    <location>
        <begin position="1"/>
        <end position="40"/>
    </location>
</feature>
<proteinExistence type="predicted"/>
<dbReference type="STRING" id="413882.AAW51_1236"/>
<keyword evidence="3" id="KW-1185">Reference proteome</keyword>
<gene>
    <name evidence="2" type="ORF">AAW51_1236</name>
</gene>
<dbReference type="KEGG" id="pbh:AAW51_1236"/>
<dbReference type="EMBL" id="CP011371">
    <property type="protein sequence ID" value="AKJ27927.1"/>
    <property type="molecule type" value="Genomic_DNA"/>
</dbReference>
<feature type="compositionally biased region" description="Polar residues" evidence="1">
    <location>
        <begin position="1"/>
        <end position="10"/>
    </location>
</feature>
<evidence type="ECO:0000256" key="1">
    <source>
        <dbReference type="SAM" id="MobiDB-lite"/>
    </source>
</evidence>
<protein>
    <submittedName>
        <fullName evidence="2">Uncharacterized protein</fullName>
    </submittedName>
</protein>
<organism evidence="2 3">
    <name type="scientific">Caldimonas brevitalea</name>
    <dbReference type="NCBI Taxonomy" id="413882"/>
    <lineage>
        <taxon>Bacteria</taxon>
        <taxon>Pseudomonadati</taxon>
        <taxon>Pseudomonadota</taxon>
        <taxon>Betaproteobacteria</taxon>
        <taxon>Burkholderiales</taxon>
        <taxon>Sphaerotilaceae</taxon>
        <taxon>Caldimonas</taxon>
    </lineage>
</organism>
<sequence>MLLTAETTVAPTDPGRDARSLQHTRAAGRRAVHRSQKRAP</sequence>
<name>A0A0G3BF49_9BURK</name>
<reference evidence="2 3" key="1">
    <citation type="submission" date="2015-05" db="EMBL/GenBank/DDBJ databases">
        <authorList>
            <person name="Tang B."/>
            <person name="Yu Y."/>
        </authorList>
    </citation>
    <scope>NUCLEOTIDE SEQUENCE [LARGE SCALE GENOMIC DNA]</scope>
    <source>
        <strain evidence="2 3">DSM 7029</strain>
    </source>
</reference>
<evidence type="ECO:0000313" key="3">
    <source>
        <dbReference type="Proteomes" id="UP000035352"/>
    </source>
</evidence>
<feature type="compositionally biased region" description="Basic residues" evidence="1">
    <location>
        <begin position="26"/>
        <end position="40"/>
    </location>
</feature>
<dbReference type="Proteomes" id="UP000035352">
    <property type="component" value="Chromosome"/>
</dbReference>
<dbReference type="AlphaFoldDB" id="A0A0G3BF49"/>
<evidence type="ECO:0000313" key="2">
    <source>
        <dbReference type="EMBL" id="AKJ27927.1"/>
    </source>
</evidence>
<accession>A0A0G3BF49</accession>